<feature type="transmembrane region" description="Helical" evidence="8">
    <location>
        <begin position="181"/>
        <end position="200"/>
    </location>
</feature>
<keyword evidence="10" id="KW-1185">Reference proteome</keyword>
<dbReference type="GO" id="GO:0000139">
    <property type="term" value="C:Golgi membrane"/>
    <property type="evidence" value="ECO:0007669"/>
    <property type="project" value="TreeGrafter"/>
</dbReference>
<feature type="region of interest" description="Disordered" evidence="7">
    <location>
        <begin position="295"/>
        <end position="331"/>
    </location>
</feature>
<evidence type="ECO:0000256" key="2">
    <source>
        <dbReference type="ARBA" id="ARBA00008349"/>
    </source>
</evidence>
<feature type="transmembrane region" description="Helical" evidence="8">
    <location>
        <begin position="20"/>
        <end position="43"/>
    </location>
</feature>
<evidence type="ECO:0000256" key="6">
    <source>
        <dbReference type="ARBA" id="ARBA00023136"/>
    </source>
</evidence>
<evidence type="ECO:0000256" key="8">
    <source>
        <dbReference type="SAM" id="Phobius"/>
    </source>
</evidence>
<name>A0A830H6S7_9CHLO</name>
<keyword evidence="4 8" id="KW-0812">Transmembrane</keyword>
<dbReference type="Pfam" id="PF08449">
    <property type="entry name" value="UAA"/>
    <property type="match status" value="1"/>
</dbReference>
<dbReference type="InterPro" id="IPR013657">
    <property type="entry name" value="SCL35B1-4/HUT1"/>
</dbReference>
<dbReference type="OrthoDB" id="1601at2759"/>
<dbReference type="GO" id="GO:0005789">
    <property type="term" value="C:endoplasmic reticulum membrane"/>
    <property type="evidence" value="ECO:0007669"/>
    <property type="project" value="TreeGrafter"/>
</dbReference>
<protein>
    <submittedName>
        <fullName evidence="9">Uncharacterized protein</fullName>
    </submittedName>
</protein>
<evidence type="ECO:0000256" key="3">
    <source>
        <dbReference type="ARBA" id="ARBA00022448"/>
    </source>
</evidence>
<evidence type="ECO:0000256" key="1">
    <source>
        <dbReference type="ARBA" id="ARBA00004141"/>
    </source>
</evidence>
<accession>A0A830H6S7</accession>
<keyword evidence="5 8" id="KW-1133">Transmembrane helix</keyword>
<comment type="caution">
    <text evidence="9">The sequence shown here is derived from an EMBL/GenBank/DDBJ whole genome shotgun (WGS) entry which is preliminary data.</text>
</comment>
<evidence type="ECO:0000313" key="9">
    <source>
        <dbReference type="EMBL" id="GHP02338.1"/>
    </source>
</evidence>
<sequence>MTRPFYYTGEEAEPEPKPEMFKYSVFIVLCNRIVSCFVALIAINVSKTSMKPVAPIHKYFAVSLSNVVATTCQYEALRYVSFPVQTLGKCAKMIPVMIWGYFISKKRYGVKDYAIALGVTLGCTVFLLYGDQSTISSKASSKKTMAETSIYGLMLMLGYLGFDGFTSTFQDKLFKGYQMETYNQMLYITGCSVLLSLFTLFTSRQMGPALVFLIRHPDCFGSIMMLSMASTMGQLFILYTIKEFGALLFATIMTTRQFLSILLSCVLFAHPLTWPQWGGTGMVFGSLYYKAFKGKEKKNGPGAASDATALSLEEDDPAKVDMLGPRDDERQ</sequence>
<gene>
    <name evidence="9" type="ORF">PPROV_000109500</name>
</gene>
<dbReference type="PANTHER" id="PTHR10778">
    <property type="entry name" value="SOLUTE CARRIER FAMILY 35 MEMBER B"/>
    <property type="match status" value="1"/>
</dbReference>
<reference evidence="9" key="1">
    <citation type="submission" date="2020-10" db="EMBL/GenBank/DDBJ databases">
        <title>Unveiling of a novel bifunctional photoreceptor, Dualchrome1, isolated from a cosmopolitan green alga.</title>
        <authorList>
            <person name="Suzuki S."/>
            <person name="Kawachi M."/>
        </authorList>
    </citation>
    <scope>NUCLEOTIDE SEQUENCE</scope>
    <source>
        <strain evidence="9">NIES 2893</strain>
    </source>
</reference>
<evidence type="ECO:0000256" key="4">
    <source>
        <dbReference type="ARBA" id="ARBA00022692"/>
    </source>
</evidence>
<evidence type="ECO:0000256" key="5">
    <source>
        <dbReference type="ARBA" id="ARBA00022989"/>
    </source>
</evidence>
<feature type="transmembrane region" description="Helical" evidence="8">
    <location>
        <begin position="246"/>
        <end position="269"/>
    </location>
</feature>
<dbReference type="GO" id="GO:0046964">
    <property type="term" value="F:3'-phosphoadenosine 5'-phosphosulfate transmembrane transporter activity"/>
    <property type="evidence" value="ECO:0007669"/>
    <property type="project" value="TreeGrafter"/>
</dbReference>
<evidence type="ECO:0000313" key="10">
    <source>
        <dbReference type="Proteomes" id="UP000660262"/>
    </source>
</evidence>
<dbReference type="EMBL" id="BNJQ01000003">
    <property type="protein sequence ID" value="GHP02338.1"/>
    <property type="molecule type" value="Genomic_DNA"/>
</dbReference>
<dbReference type="AlphaFoldDB" id="A0A830H6S7"/>
<dbReference type="Proteomes" id="UP000660262">
    <property type="component" value="Unassembled WGS sequence"/>
</dbReference>
<feature type="transmembrane region" description="Helical" evidence="8">
    <location>
        <begin position="220"/>
        <end position="239"/>
    </location>
</feature>
<evidence type="ECO:0000256" key="7">
    <source>
        <dbReference type="SAM" id="MobiDB-lite"/>
    </source>
</evidence>
<organism evidence="9 10">
    <name type="scientific">Pycnococcus provasolii</name>
    <dbReference type="NCBI Taxonomy" id="41880"/>
    <lineage>
        <taxon>Eukaryota</taxon>
        <taxon>Viridiplantae</taxon>
        <taxon>Chlorophyta</taxon>
        <taxon>Pseudoscourfieldiophyceae</taxon>
        <taxon>Pseudoscourfieldiales</taxon>
        <taxon>Pycnococcaceae</taxon>
        <taxon>Pycnococcus</taxon>
    </lineage>
</organism>
<keyword evidence="3" id="KW-0813">Transport</keyword>
<feature type="transmembrane region" description="Helical" evidence="8">
    <location>
        <begin position="113"/>
        <end position="130"/>
    </location>
</feature>
<feature type="transmembrane region" description="Helical" evidence="8">
    <location>
        <begin position="150"/>
        <end position="169"/>
    </location>
</feature>
<dbReference type="PANTHER" id="PTHR10778:SF13">
    <property type="entry name" value="ADENOSINE 3'-PHOSPHO 5'-PHOSPHOSULFATE TRANSPORTER 1"/>
    <property type="match status" value="1"/>
</dbReference>
<keyword evidence="6 8" id="KW-0472">Membrane</keyword>
<proteinExistence type="inferred from homology"/>
<comment type="subcellular location">
    <subcellularLocation>
        <location evidence="1">Membrane</location>
        <topology evidence="1">Multi-pass membrane protein</topology>
    </subcellularLocation>
</comment>
<comment type="similarity">
    <text evidence="2">Belongs to the nucleotide-sugar transporter family. UDP-galactose:UMP antiporter (TC 2.A.7.11) subfamily.</text>
</comment>